<dbReference type="Gene3D" id="3.40.50.150">
    <property type="entry name" value="Vaccinia Virus protein VP39"/>
    <property type="match status" value="1"/>
</dbReference>
<dbReference type="InterPro" id="IPR002052">
    <property type="entry name" value="DNA_methylase_N6_adenine_CS"/>
</dbReference>
<dbReference type="Pfam" id="PF04851">
    <property type="entry name" value="ResIII"/>
    <property type="match status" value="1"/>
</dbReference>
<reference evidence="3" key="2">
    <citation type="journal article" date="2021" name="PeerJ">
        <title>Extensive microbial diversity within the chicken gut microbiome revealed by metagenomics and culture.</title>
        <authorList>
            <person name="Gilroy R."/>
            <person name="Ravi A."/>
            <person name="Getino M."/>
            <person name="Pursley I."/>
            <person name="Horton D.L."/>
            <person name="Alikhan N.F."/>
            <person name="Baker D."/>
            <person name="Gharbi K."/>
            <person name="Hall N."/>
            <person name="Watson M."/>
            <person name="Adriaenssens E.M."/>
            <person name="Foster-Nyarko E."/>
            <person name="Jarju S."/>
            <person name="Secka A."/>
            <person name="Antonio M."/>
            <person name="Oren A."/>
            <person name="Chaudhuri R.R."/>
            <person name="La Ragione R."/>
            <person name="Hildebrand F."/>
            <person name="Pallen M.J."/>
        </authorList>
    </citation>
    <scope>NUCLEOTIDE SEQUENCE</scope>
    <source>
        <strain evidence="3">11167</strain>
    </source>
</reference>
<dbReference type="Pfam" id="PF22240">
    <property type="entry name" value="ISP_coupler"/>
    <property type="match status" value="1"/>
</dbReference>
<evidence type="ECO:0000313" key="3">
    <source>
        <dbReference type="EMBL" id="MBO8442785.1"/>
    </source>
</evidence>
<evidence type="ECO:0000313" key="4">
    <source>
        <dbReference type="Proteomes" id="UP000823633"/>
    </source>
</evidence>
<dbReference type="Pfam" id="PF13156">
    <property type="entry name" value="Mrr_cat_2"/>
    <property type="match status" value="1"/>
</dbReference>
<dbReference type="SUPFAM" id="SSF53335">
    <property type="entry name" value="S-adenosyl-L-methionine-dependent methyltransferases"/>
    <property type="match status" value="1"/>
</dbReference>
<dbReference type="InterPro" id="IPR029063">
    <property type="entry name" value="SAM-dependent_MTases_sf"/>
</dbReference>
<dbReference type="InterPro" id="IPR011639">
    <property type="entry name" value="MethylTrfase_TaqI-like_dom"/>
</dbReference>
<dbReference type="EMBL" id="JADIMU010000021">
    <property type="protein sequence ID" value="MBO8442785.1"/>
    <property type="molecule type" value="Genomic_DNA"/>
</dbReference>
<dbReference type="GO" id="GO:0032259">
    <property type="term" value="P:methylation"/>
    <property type="evidence" value="ECO:0007669"/>
    <property type="project" value="InterPro"/>
</dbReference>
<dbReference type="PRINTS" id="PR00507">
    <property type="entry name" value="N12N6MTFRASE"/>
</dbReference>
<dbReference type="SMART" id="SM00487">
    <property type="entry name" value="DEXDc"/>
    <property type="match status" value="1"/>
</dbReference>
<dbReference type="SUPFAM" id="SSF52980">
    <property type="entry name" value="Restriction endonuclease-like"/>
    <property type="match status" value="1"/>
</dbReference>
<dbReference type="Pfam" id="PF18135">
    <property type="entry name" value="Type_ISP_C"/>
    <property type="match status" value="1"/>
</dbReference>
<feature type="domain" description="Helicase C-terminal" evidence="2">
    <location>
        <begin position="479"/>
        <end position="664"/>
    </location>
</feature>
<dbReference type="PROSITE" id="PS51194">
    <property type="entry name" value="HELICASE_CTER"/>
    <property type="match status" value="1"/>
</dbReference>
<protein>
    <submittedName>
        <fullName evidence="3">DEAD/DEAH box helicase</fullName>
    </submittedName>
</protein>
<gene>
    <name evidence="3" type="ORF">IAC42_03380</name>
</gene>
<keyword evidence="3" id="KW-0347">Helicase</keyword>
<dbReference type="GO" id="GO:0005829">
    <property type="term" value="C:cytosol"/>
    <property type="evidence" value="ECO:0007669"/>
    <property type="project" value="TreeGrafter"/>
</dbReference>
<dbReference type="InterPro" id="IPR027417">
    <property type="entry name" value="P-loop_NTPase"/>
</dbReference>
<sequence length="1639" mass="187146">MSFWTIIKKYRTLSFSKRDQGNRFERLMKAFLLTVPTYKGEMIRDVWLWNEFPSRTDFGTGVDTGIDLVVRTKLGEYWAVQCKCYGENTSIDKSAVDTFLSTSAKKFNDVDQYGHIVNFSRRLWFDTSGKGFTVNAENTLKGQTPPVMRMGLYDLEEANVDWDKLDEGLFGAEAEAPKYEPRLHQKEAIDKTHEYFKTHDRGKLIMACGTGKTYTSLKIAENETRTSTAPIVLFLAPSIALVGQTLKEWSAQAEKPIHGICICSDPKVSQKVTCDDEVGESIIDLALPASTSYSEIEHQIREAKMNQQQDGGMVVIFSTYQSISVVSAVQQRFSDGLPFDLCVCDEAHRTTGLKLKDTDESEFTKVHDNKNINARKRLYMTATPRLYSSKDVKKATDAEATIWTMDDPLWYGEEIYRIGFGKAVQLGLLSDYKVLVLTLNEDEMSTELQNHINSKDEEIPADDSLKLIGCINALSKITKDTKLLNEVDPGLMHNAIAFCQNIKISKKTVSMMDTCRDAYYDTLTPEERARIVSINADHVDGSMGSTERSRKLQWLKDVDRESNTCNVLMNVRCLSEGVDVPSLDAVLFLSARNSEIDVVQSVGRVMRRAPGKKYGYIIIPVVIPSGREPEKALDNNKYFGIVWDVLQALRAHDDRFNATVNKIELNKKRPAQILVGGVANIHDVDGSSDGMDDAFRQKEQKQLYLNFENMQNAVFSRLVKKVGDRRYWEQWAADVADIAERHITQIKKLISEDGSQAQKAFQRYVKGLRKNINPSVTDDDAIEMLAQHFITQPVFEALFQDYSFVQNNAVSKSMQGMVKILNEQTPKEDNEKLERFYESVRERAKDIDNAEGKQKVIVELYDKFFKTAFPKTVEKLGIVYTPVEVVDFIINSVEDVMKKEFGRSLSDENVHILDPFTGTGTFIVRLLQSGIIKPEDMARKYKSELHACEIVLLAYYIASINIENAYHDFIADQMRSEDVDDKYDFEQVADQDNEITFPQQKIEYEPFEGICMTDTFQMGETKLPMEEVFPQNSKRVSNLQETPITVIIGNPPYSVGQDSANDNAQNQHYEKLEARIADTYAAKTNATNKNAIYDSYIKAFRWSADRLENKDGIIGFVTNAGWLDGNAMDGMRKCFEQEFSNIYIFNLRGNQRTSGELSRKEGGKIFGSGSRTPIAITILVKKQGFSGRAKIMYKAVDDYLTREQKLELCKEYRSVVDRKFKGAELVPDEYGGWIRKKNKKFDEYILLGAKKDKDNEKTFFCNWYSRGLETSRDAWVYNFSTEKLATSVKRMMFFFNQEIENEKESSKLRNTNPTQISWSSSLENRLKKKQTLVFQEKSLYQGLYRPFCKQNAYFGDGMIHRPGQMDKLFPTLETKNLLIGVSGVGGTKQLSAMICNVLPDVQLQMNGQWYPLYWYKEDKDIDYGQIALFGDEITYSKYDGITDFILTQAQQKYGPRVTKEDIFYYVYGILHSKSYIEKFADDLKMQLPRLPLVTEPQKFWDLSKAGRKLADLHLNYESVPAHPDVVVEGDIGDYAVTKMRYPKKGEIDTILYNDSIKVTNIPAKAFEYVVNGKSAIDWIMERYQVKTDKDSGITNDPNDWGKEHGNPRYILDLLLSVINVSCQTVDIVNSLPEVDWDKE</sequence>
<accession>A0A9D9H6E6</accession>
<dbReference type="SUPFAM" id="SSF52540">
    <property type="entry name" value="P-loop containing nucleoside triphosphate hydrolases"/>
    <property type="match status" value="1"/>
</dbReference>
<dbReference type="Pfam" id="PF00271">
    <property type="entry name" value="Helicase_C"/>
    <property type="match status" value="1"/>
</dbReference>
<dbReference type="CDD" id="cd22333">
    <property type="entry name" value="LlaBIII_nuclease-like"/>
    <property type="match status" value="1"/>
</dbReference>
<keyword evidence="3" id="KW-0067">ATP-binding</keyword>
<dbReference type="InterPro" id="IPR041635">
    <property type="entry name" value="Type_ISP_LLaBIII_C"/>
</dbReference>
<dbReference type="InterPro" id="IPR039442">
    <property type="entry name" value="Mrr-like_dom"/>
</dbReference>
<dbReference type="InterPro" id="IPR014001">
    <property type="entry name" value="Helicase_ATP-bd"/>
</dbReference>
<dbReference type="PROSITE" id="PS00092">
    <property type="entry name" value="N6_MTASE"/>
    <property type="match status" value="1"/>
</dbReference>
<dbReference type="GO" id="GO:0006304">
    <property type="term" value="P:DNA modification"/>
    <property type="evidence" value="ECO:0007669"/>
    <property type="project" value="InterPro"/>
</dbReference>
<dbReference type="GO" id="GO:0016787">
    <property type="term" value="F:hydrolase activity"/>
    <property type="evidence" value="ECO:0007669"/>
    <property type="project" value="InterPro"/>
</dbReference>
<dbReference type="GO" id="GO:0009007">
    <property type="term" value="F:site-specific DNA-methyltransferase (adenine-specific) activity"/>
    <property type="evidence" value="ECO:0007669"/>
    <property type="project" value="UniProtKB-EC"/>
</dbReference>
<organism evidence="3 4">
    <name type="scientific">Candidatus Aphodenecus pullistercoris</name>
    <dbReference type="NCBI Taxonomy" id="2840669"/>
    <lineage>
        <taxon>Bacteria</taxon>
        <taxon>Pseudomonadati</taxon>
        <taxon>Spirochaetota</taxon>
        <taxon>Spirochaetia</taxon>
        <taxon>Spirochaetales</taxon>
        <taxon>Candidatus Aphodenecus</taxon>
    </lineage>
</organism>
<dbReference type="InterPro" id="IPR011335">
    <property type="entry name" value="Restrct_endonuc-II-like"/>
</dbReference>
<dbReference type="SMART" id="SM00490">
    <property type="entry name" value="HELICc"/>
    <property type="match status" value="1"/>
</dbReference>
<keyword evidence="3" id="KW-0378">Hydrolase</keyword>
<comment type="caution">
    <text evidence="3">The sequence shown here is derived from an EMBL/GenBank/DDBJ whole genome shotgun (WGS) entry which is preliminary data.</text>
</comment>
<dbReference type="PANTHER" id="PTHR47396">
    <property type="entry name" value="TYPE I RESTRICTION ENZYME ECOKI R PROTEIN"/>
    <property type="match status" value="1"/>
</dbReference>
<dbReference type="GO" id="GO:0004386">
    <property type="term" value="F:helicase activity"/>
    <property type="evidence" value="ECO:0007669"/>
    <property type="project" value="UniProtKB-KW"/>
</dbReference>
<proteinExistence type="predicted"/>
<dbReference type="Pfam" id="PF07669">
    <property type="entry name" value="Eco57I"/>
    <property type="match status" value="1"/>
</dbReference>
<evidence type="ECO:0000259" key="2">
    <source>
        <dbReference type="PROSITE" id="PS51194"/>
    </source>
</evidence>
<evidence type="ECO:0000259" key="1">
    <source>
        <dbReference type="PROSITE" id="PS51192"/>
    </source>
</evidence>
<dbReference type="PROSITE" id="PS51192">
    <property type="entry name" value="HELICASE_ATP_BIND_1"/>
    <property type="match status" value="1"/>
</dbReference>
<dbReference type="InterPro" id="IPR053980">
    <property type="entry name" value="ISP_coupler"/>
</dbReference>
<keyword evidence="3" id="KW-0547">Nucleotide-binding</keyword>
<dbReference type="InterPro" id="IPR050742">
    <property type="entry name" value="Helicase_Restrict-Modif_Enz"/>
</dbReference>
<dbReference type="InterPro" id="IPR001650">
    <property type="entry name" value="Helicase_C-like"/>
</dbReference>
<dbReference type="PANTHER" id="PTHR47396:SF1">
    <property type="entry name" value="ATP-DEPENDENT HELICASE IRC3-RELATED"/>
    <property type="match status" value="1"/>
</dbReference>
<name>A0A9D9H6E6_9SPIR</name>
<dbReference type="InterPro" id="IPR006935">
    <property type="entry name" value="Helicase/UvrB_N"/>
</dbReference>
<dbReference type="Gene3D" id="3.40.50.300">
    <property type="entry name" value="P-loop containing nucleotide triphosphate hydrolases"/>
    <property type="match status" value="2"/>
</dbReference>
<dbReference type="Proteomes" id="UP000823633">
    <property type="component" value="Unassembled WGS sequence"/>
</dbReference>
<reference evidence="3" key="1">
    <citation type="submission" date="2020-10" db="EMBL/GenBank/DDBJ databases">
        <authorList>
            <person name="Gilroy R."/>
        </authorList>
    </citation>
    <scope>NUCLEOTIDE SEQUENCE</scope>
    <source>
        <strain evidence="3">11167</strain>
    </source>
</reference>
<dbReference type="GO" id="GO:0005524">
    <property type="term" value="F:ATP binding"/>
    <property type="evidence" value="ECO:0007669"/>
    <property type="project" value="InterPro"/>
</dbReference>
<dbReference type="GO" id="GO:0003677">
    <property type="term" value="F:DNA binding"/>
    <property type="evidence" value="ECO:0007669"/>
    <property type="project" value="InterPro"/>
</dbReference>
<feature type="domain" description="Helicase ATP-binding" evidence="1">
    <location>
        <begin position="193"/>
        <end position="402"/>
    </location>
</feature>